<organism evidence="1 2">
    <name type="scientific">Smittium mucronatum</name>
    <dbReference type="NCBI Taxonomy" id="133383"/>
    <lineage>
        <taxon>Eukaryota</taxon>
        <taxon>Fungi</taxon>
        <taxon>Fungi incertae sedis</taxon>
        <taxon>Zoopagomycota</taxon>
        <taxon>Kickxellomycotina</taxon>
        <taxon>Harpellomycetes</taxon>
        <taxon>Harpellales</taxon>
        <taxon>Legeriomycetaceae</taxon>
        <taxon>Smittium</taxon>
    </lineage>
</organism>
<dbReference type="EMBL" id="LSSL01007708">
    <property type="protein sequence ID" value="OLY77736.1"/>
    <property type="molecule type" value="Genomic_DNA"/>
</dbReference>
<dbReference type="Proteomes" id="UP000187455">
    <property type="component" value="Unassembled WGS sequence"/>
</dbReference>
<sequence>MPEYPFCNKELLDKGLLKYFTSVDDISQQQPIMNGTVIFVTPQDVYSVLFLISLFSKSENNIMIFTDEYQKQRIIGNAVIPQKLSTFVYEINSRLLPADVGDLISKIQIDTSDKDDQNQNHYHFQDLILSSLIEPHLSKKLNSLVLNPQTGKKMKIGWYSHLSFIEIDNAKQLYIPIYIDKVGFFIFQRDYIKDVKNVADKRKDQQSFSYGKYQVICPVNCMVDIGTNSYNLDLDYSESGLNRVKDFEIVEEIDKHEILRENLTGPVESKLNKISSNLIGHGFQNINTSTDENGTHTAKFSSVHGNIEIVVSQSRFEFKSDSEVASNYISLALGLL</sequence>
<dbReference type="OrthoDB" id="5600060at2759"/>
<name>A0A1R0GLH1_9FUNG</name>
<dbReference type="AlphaFoldDB" id="A0A1R0GLH1"/>
<accession>A0A1R0GLH1</accession>
<gene>
    <name evidence="1" type="ORF">AYI68_g8229</name>
</gene>
<comment type="caution">
    <text evidence="1">The sequence shown here is derived from an EMBL/GenBank/DDBJ whole genome shotgun (WGS) entry which is preliminary data.</text>
</comment>
<dbReference type="STRING" id="133383.A0A1R0GLH1"/>
<evidence type="ECO:0000313" key="2">
    <source>
        <dbReference type="Proteomes" id="UP000187455"/>
    </source>
</evidence>
<proteinExistence type="predicted"/>
<protein>
    <submittedName>
        <fullName evidence="1">Uncharacterized protein</fullName>
    </submittedName>
</protein>
<keyword evidence="2" id="KW-1185">Reference proteome</keyword>
<reference evidence="1 2" key="1">
    <citation type="journal article" date="2016" name="Mol. Biol. Evol.">
        <title>Genome-Wide Survey of Gut Fungi (Harpellales) Reveals the First Horizontally Transferred Ubiquitin Gene from a Mosquito Host.</title>
        <authorList>
            <person name="Wang Y."/>
            <person name="White M.M."/>
            <person name="Kvist S."/>
            <person name="Moncalvo J.M."/>
        </authorList>
    </citation>
    <scope>NUCLEOTIDE SEQUENCE [LARGE SCALE GENOMIC DNA]</scope>
    <source>
        <strain evidence="1 2">ALG-7-W6</strain>
    </source>
</reference>
<evidence type="ECO:0000313" key="1">
    <source>
        <dbReference type="EMBL" id="OLY77736.1"/>
    </source>
</evidence>